<dbReference type="AlphaFoldDB" id="A0A8H3DBR6"/>
<gene>
    <name evidence="3" type="ORF">RDB_LOCUS142962</name>
</gene>
<comment type="caution">
    <text evidence="3">The sequence shown here is derived from an EMBL/GenBank/DDBJ whole genome shotgun (WGS) entry which is preliminary data.</text>
</comment>
<evidence type="ECO:0000256" key="2">
    <source>
        <dbReference type="SAM" id="SignalP"/>
    </source>
</evidence>
<proteinExistence type="predicted"/>
<dbReference type="Proteomes" id="UP000663831">
    <property type="component" value="Unassembled WGS sequence"/>
</dbReference>
<organism evidence="3 4">
    <name type="scientific">Rhizoctonia solani</name>
    <dbReference type="NCBI Taxonomy" id="456999"/>
    <lineage>
        <taxon>Eukaryota</taxon>
        <taxon>Fungi</taxon>
        <taxon>Dikarya</taxon>
        <taxon>Basidiomycota</taxon>
        <taxon>Agaricomycotina</taxon>
        <taxon>Agaricomycetes</taxon>
        <taxon>Cantharellales</taxon>
        <taxon>Ceratobasidiaceae</taxon>
        <taxon>Rhizoctonia</taxon>
    </lineage>
</organism>
<name>A0A8H3DBR6_9AGAM</name>
<protein>
    <submittedName>
        <fullName evidence="3">Uncharacterized protein</fullName>
    </submittedName>
</protein>
<reference evidence="3" key="1">
    <citation type="submission" date="2021-01" db="EMBL/GenBank/DDBJ databases">
        <authorList>
            <person name="Kaushik A."/>
        </authorList>
    </citation>
    <scope>NUCLEOTIDE SEQUENCE</scope>
    <source>
        <strain evidence="3">AG3-1AP</strain>
    </source>
</reference>
<dbReference type="EMBL" id="CAJMWV010006275">
    <property type="protein sequence ID" value="CAE6520050.1"/>
    <property type="molecule type" value="Genomic_DNA"/>
</dbReference>
<keyword evidence="2" id="KW-0732">Signal</keyword>
<sequence length="295" mass="30931">MRFSFSSLAILAAAVGSVAANAAEYPSINPPLSSVRHVDFASLPPAAEPATNAKRFSQGLPPMRPRSRKHNRSIYHDIEEGSLKRATRAASAPRAEISPIPPVQRSCNILAKAADTTLGYLAPRLNIFGQYGVFQAGQAGALEVSISYVPGSDASVDLVPTNGPTKAYPYMGAAVGYASESGNLGPGTQSHAYVAATRQTPPRSPPVSGDNSVSVATGIPADYESAIWVYDPLTSKIRAQWVNTDGSTPVTHFLYSNDGSDALILTGDPDTLNSAFGSNYPEITLTCVPPASQPV</sequence>
<evidence type="ECO:0000313" key="4">
    <source>
        <dbReference type="Proteomes" id="UP000663831"/>
    </source>
</evidence>
<accession>A0A8H3DBR6</accession>
<feature type="signal peptide" evidence="2">
    <location>
        <begin position="1"/>
        <end position="20"/>
    </location>
</feature>
<evidence type="ECO:0000313" key="3">
    <source>
        <dbReference type="EMBL" id="CAE6520050.1"/>
    </source>
</evidence>
<evidence type="ECO:0000256" key="1">
    <source>
        <dbReference type="SAM" id="MobiDB-lite"/>
    </source>
</evidence>
<feature type="chain" id="PRO_5034262574" evidence="2">
    <location>
        <begin position="21"/>
        <end position="295"/>
    </location>
</feature>
<feature type="region of interest" description="Disordered" evidence="1">
    <location>
        <begin position="51"/>
        <end position="78"/>
    </location>
</feature>